<dbReference type="InterPro" id="IPR043128">
    <property type="entry name" value="Rev_trsase/Diguanyl_cyclase"/>
</dbReference>
<dbReference type="Gene3D" id="3.10.10.10">
    <property type="entry name" value="HIV Type 1 Reverse Transcriptase, subunit A, domain 1"/>
    <property type="match status" value="1"/>
</dbReference>
<organism evidence="2 3">
    <name type="scientific">Cajanus cajan</name>
    <name type="common">Pigeon pea</name>
    <name type="synonym">Cajanus indicus</name>
    <dbReference type="NCBI Taxonomy" id="3821"/>
    <lineage>
        <taxon>Eukaryota</taxon>
        <taxon>Viridiplantae</taxon>
        <taxon>Streptophyta</taxon>
        <taxon>Embryophyta</taxon>
        <taxon>Tracheophyta</taxon>
        <taxon>Spermatophyta</taxon>
        <taxon>Magnoliopsida</taxon>
        <taxon>eudicotyledons</taxon>
        <taxon>Gunneridae</taxon>
        <taxon>Pentapetalae</taxon>
        <taxon>rosids</taxon>
        <taxon>fabids</taxon>
        <taxon>Fabales</taxon>
        <taxon>Fabaceae</taxon>
        <taxon>Papilionoideae</taxon>
        <taxon>50 kb inversion clade</taxon>
        <taxon>NPAAA clade</taxon>
        <taxon>indigoferoid/millettioid clade</taxon>
        <taxon>Phaseoleae</taxon>
        <taxon>Cajanus</taxon>
    </lineage>
</organism>
<dbReference type="OMA" id="CRLISEC"/>
<gene>
    <name evidence="2" type="ORF">KK1_033268</name>
</gene>
<dbReference type="AlphaFoldDB" id="A0A151RRT0"/>
<reference evidence="2" key="1">
    <citation type="journal article" date="2012" name="Nat. Biotechnol.">
        <title>Draft genome sequence of pigeonpea (Cajanus cajan), an orphan legume crop of resource-poor farmers.</title>
        <authorList>
            <person name="Varshney R.K."/>
            <person name="Chen W."/>
            <person name="Li Y."/>
            <person name="Bharti A.K."/>
            <person name="Saxena R.K."/>
            <person name="Schlueter J.A."/>
            <person name="Donoghue M.T."/>
            <person name="Azam S."/>
            <person name="Fan G."/>
            <person name="Whaley A.M."/>
            <person name="Farmer A.D."/>
            <person name="Sheridan J."/>
            <person name="Iwata A."/>
            <person name="Tuteja R."/>
            <person name="Penmetsa R.V."/>
            <person name="Wu W."/>
            <person name="Upadhyaya H.D."/>
            <person name="Yang S.P."/>
            <person name="Shah T."/>
            <person name="Saxena K.B."/>
            <person name="Michael T."/>
            <person name="McCombie W.R."/>
            <person name="Yang B."/>
            <person name="Zhang G."/>
            <person name="Yang H."/>
            <person name="Wang J."/>
            <person name="Spillane C."/>
            <person name="Cook D.R."/>
            <person name="May G.D."/>
            <person name="Xu X."/>
            <person name="Jackson S.A."/>
        </authorList>
    </citation>
    <scope>NUCLEOTIDE SEQUENCE [LARGE SCALE GENOMIC DNA]</scope>
</reference>
<protein>
    <submittedName>
        <fullName evidence="2">Transposon Ty3-I Gag-Pol polyprotein</fullName>
    </submittedName>
</protein>
<dbReference type="InterPro" id="IPR053134">
    <property type="entry name" value="RNA-dir_DNA_polymerase"/>
</dbReference>
<evidence type="ECO:0000313" key="3">
    <source>
        <dbReference type="Proteomes" id="UP000075243"/>
    </source>
</evidence>
<dbReference type="Gene3D" id="3.30.70.270">
    <property type="match status" value="1"/>
</dbReference>
<keyword evidence="3" id="KW-1185">Reference proteome</keyword>
<evidence type="ECO:0000313" key="2">
    <source>
        <dbReference type="EMBL" id="KYP45209.1"/>
    </source>
</evidence>
<evidence type="ECO:0000259" key="1">
    <source>
        <dbReference type="Pfam" id="PF00078"/>
    </source>
</evidence>
<feature type="domain" description="Reverse transcriptase" evidence="1">
    <location>
        <begin position="56"/>
        <end position="126"/>
    </location>
</feature>
<sequence>MYDHKITLTNNIPVCLRPYKYLHNQKVEIEGQVKALLSTGFIRESSSCYASPIVLVKKKDGSWRYCINFKKLNALTIKNKFPMPLIEDLLDELHGASYFSKLDLRSSYNQVRMAEEDIYKTAFRAHSGLY</sequence>
<dbReference type="Pfam" id="PF00078">
    <property type="entry name" value="RVT_1"/>
    <property type="match status" value="1"/>
</dbReference>
<dbReference type="InterPro" id="IPR000477">
    <property type="entry name" value="RT_dom"/>
</dbReference>
<dbReference type="Proteomes" id="UP000075243">
    <property type="component" value="Unassembled WGS sequence"/>
</dbReference>
<dbReference type="EMBL" id="KQ483598">
    <property type="protein sequence ID" value="KYP45209.1"/>
    <property type="molecule type" value="Genomic_DNA"/>
</dbReference>
<dbReference type="CDD" id="cd01647">
    <property type="entry name" value="RT_LTR"/>
    <property type="match status" value="1"/>
</dbReference>
<name>A0A151RRT0_CAJCA</name>
<dbReference type="PANTHER" id="PTHR24559:SF450">
    <property type="entry name" value="RNA-DIRECTED DNA POLYMERASE HOMOLOG"/>
    <property type="match status" value="1"/>
</dbReference>
<proteinExistence type="predicted"/>
<accession>A0A151RRT0</accession>
<dbReference type="SUPFAM" id="SSF56672">
    <property type="entry name" value="DNA/RNA polymerases"/>
    <property type="match status" value="1"/>
</dbReference>
<dbReference type="InterPro" id="IPR043502">
    <property type="entry name" value="DNA/RNA_pol_sf"/>
</dbReference>
<dbReference type="PANTHER" id="PTHR24559">
    <property type="entry name" value="TRANSPOSON TY3-I GAG-POL POLYPROTEIN"/>
    <property type="match status" value="1"/>
</dbReference>
<dbReference type="Gramene" id="C.cajan_38680.t">
    <property type="protein sequence ID" value="C.cajan_38680.t.cds1"/>
    <property type="gene ID" value="C.cajan_38680"/>
</dbReference>